<accession>A0A1V6SS93</accession>
<comment type="caution">
    <text evidence="2">The sequence shown here is derived from an EMBL/GenBank/DDBJ whole genome shotgun (WGS) entry which is preliminary data.</text>
</comment>
<dbReference type="OrthoDB" id="4327579at2759"/>
<evidence type="ECO:0000313" key="3">
    <source>
        <dbReference type="Proteomes" id="UP000191342"/>
    </source>
</evidence>
<keyword evidence="1" id="KW-0472">Membrane</keyword>
<dbReference type="EMBL" id="MLQL01000027">
    <property type="protein sequence ID" value="OQE16620.1"/>
    <property type="molecule type" value="Genomic_DNA"/>
</dbReference>
<evidence type="ECO:0000313" key="2">
    <source>
        <dbReference type="EMBL" id="OQE16620.1"/>
    </source>
</evidence>
<keyword evidence="1" id="KW-0812">Transmembrane</keyword>
<name>A0A1V6SS93_9EURO</name>
<protein>
    <submittedName>
        <fullName evidence="2">Uncharacterized protein</fullName>
    </submittedName>
</protein>
<sequence length="96" mass="10485">MVSDTIISAIIQGGFIVLAAALTVTGTLIIQRLGQTQAATQPAQSFGWIFNFWQRSSPRADPHRDPDPELGLGVNDVPMIDRAGIAESWYSFHCEL</sequence>
<organism evidence="2 3">
    <name type="scientific">Penicillium flavigenum</name>
    <dbReference type="NCBI Taxonomy" id="254877"/>
    <lineage>
        <taxon>Eukaryota</taxon>
        <taxon>Fungi</taxon>
        <taxon>Dikarya</taxon>
        <taxon>Ascomycota</taxon>
        <taxon>Pezizomycotina</taxon>
        <taxon>Eurotiomycetes</taxon>
        <taxon>Eurotiomycetidae</taxon>
        <taxon>Eurotiales</taxon>
        <taxon>Aspergillaceae</taxon>
        <taxon>Penicillium</taxon>
    </lineage>
</organism>
<dbReference type="Proteomes" id="UP000191342">
    <property type="component" value="Unassembled WGS sequence"/>
</dbReference>
<feature type="transmembrane region" description="Helical" evidence="1">
    <location>
        <begin position="6"/>
        <end position="30"/>
    </location>
</feature>
<dbReference type="AlphaFoldDB" id="A0A1V6SS93"/>
<evidence type="ECO:0000256" key="1">
    <source>
        <dbReference type="SAM" id="Phobius"/>
    </source>
</evidence>
<proteinExistence type="predicted"/>
<gene>
    <name evidence="2" type="ORF">PENFLA_c027G01267</name>
</gene>
<reference evidence="3" key="1">
    <citation type="journal article" date="2017" name="Nat. Microbiol.">
        <title>Global analysis of biosynthetic gene clusters reveals vast potential of secondary metabolite production in Penicillium species.</title>
        <authorList>
            <person name="Nielsen J.C."/>
            <person name="Grijseels S."/>
            <person name="Prigent S."/>
            <person name="Ji B."/>
            <person name="Dainat J."/>
            <person name="Nielsen K.F."/>
            <person name="Frisvad J.C."/>
            <person name="Workman M."/>
            <person name="Nielsen J."/>
        </authorList>
    </citation>
    <scope>NUCLEOTIDE SEQUENCE [LARGE SCALE GENOMIC DNA]</scope>
    <source>
        <strain evidence="3">IBT 14082</strain>
    </source>
</reference>
<keyword evidence="1" id="KW-1133">Transmembrane helix</keyword>
<keyword evidence="3" id="KW-1185">Reference proteome</keyword>